<evidence type="ECO:0000259" key="1">
    <source>
        <dbReference type="PROSITE" id="PS50910"/>
    </source>
</evidence>
<proteinExistence type="predicted"/>
<dbReference type="EMBL" id="VSWD01000002">
    <property type="protein sequence ID" value="KAK3107642.1"/>
    <property type="molecule type" value="Genomic_DNA"/>
</dbReference>
<feature type="domain" description="HEPN" evidence="1">
    <location>
        <begin position="5152"/>
        <end position="5269"/>
    </location>
</feature>
<dbReference type="Pfam" id="PF25794">
    <property type="entry name" value="SACS"/>
    <property type="match status" value="4"/>
</dbReference>
<keyword evidence="3" id="KW-1185">Reference proteome</keyword>
<dbReference type="Gene3D" id="1.10.287.110">
    <property type="entry name" value="DnaJ domain"/>
    <property type="match status" value="1"/>
</dbReference>
<name>A0AA89C620_PINIB</name>
<dbReference type="SUPFAM" id="SSF81593">
    <property type="entry name" value="Nucleotidyltransferase substrate binding subunit/domain"/>
    <property type="match status" value="1"/>
</dbReference>
<dbReference type="InterPro" id="IPR036890">
    <property type="entry name" value="HATPase_C_sf"/>
</dbReference>
<dbReference type="Pfam" id="PF05168">
    <property type="entry name" value="HEPN"/>
    <property type="match status" value="1"/>
</dbReference>
<dbReference type="PANTHER" id="PTHR46919:SF2">
    <property type="entry name" value="SACSIN"/>
    <property type="match status" value="1"/>
</dbReference>
<dbReference type="SUPFAM" id="SSF55874">
    <property type="entry name" value="ATPase domain of HSP90 chaperone/DNA topoisomerase II/histidine kinase"/>
    <property type="match status" value="2"/>
</dbReference>
<dbReference type="InterPro" id="IPR036869">
    <property type="entry name" value="J_dom_sf"/>
</dbReference>
<gene>
    <name evidence="2" type="ORF">FSP39_019049</name>
</gene>
<evidence type="ECO:0000313" key="2">
    <source>
        <dbReference type="EMBL" id="KAK3107642.1"/>
    </source>
</evidence>
<dbReference type="PROSITE" id="PS50910">
    <property type="entry name" value="HEPN"/>
    <property type="match status" value="1"/>
</dbReference>
<evidence type="ECO:0000313" key="3">
    <source>
        <dbReference type="Proteomes" id="UP001186944"/>
    </source>
</evidence>
<comment type="caution">
    <text evidence="2">The sequence shown here is derived from an EMBL/GenBank/DDBJ whole genome shotgun (WGS) entry which is preliminary data.</text>
</comment>
<dbReference type="NCBIfam" id="NF047352">
    <property type="entry name" value="P_loop_sacsin"/>
    <property type="match status" value="2"/>
</dbReference>
<dbReference type="InterPro" id="IPR007842">
    <property type="entry name" value="HEPN_dom"/>
</dbReference>
<organism evidence="2 3">
    <name type="scientific">Pinctada imbricata</name>
    <name type="common">Atlantic pearl-oyster</name>
    <name type="synonym">Pinctada martensii</name>
    <dbReference type="NCBI Taxonomy" id="66713"/>
    <lineage>
        <taxon>Eukaryota</taxon>
        <taxon>Metazoa</taxon>
        <taxon>Spiralia</taxon>
        <taxon>Lophotrochozoa</taxon>
        <taxon>Mollusca</taxon>
        <taxon>Bivalvia</taxon>
        <taxon>Autobranchia</taxon>
        <taxon>Pteriomorphia</taxon>
        <taxon>Pterioida</taxon>
        <taxon>Pterioidea</taxon>
        <taxon>Pteriidae</taxon>
        <taxon>Pinctada</taxon>
    </lineage>
</organism>
<dbReference type="Proteomes" id="UP001186944">
    <property type="component" value="Unassembled WGS sequence"/>
</dbReference>
<protein>
    <recommendedName>
        <fullName evidence="1">HEPN domain-containing protein</fullName>
    </recommendedName>
</protein>
<accession>A0AA89C620</accession>
<dbReference type="Gene3D" id="1.20.120.330">
    <property type="entry name" value="Nucleotidyltransferases domain 2"/>
    <property type="match status" value="1"/>
</dbReference>
<sequence length="5277" mass="609471">MKIYSSVKEEDSLKIGRFGLGFKSVFHMTDTPIIISDDRVLIISPLEDIPWKVCHTIRLKKVYTKGKYRKLKDLLNQVLGSENDILGIEEKFLRKGNYKGTLFWFPLRLRVPKDDPISSTIYTQKKVEDLFHSFHREASMVLLFLKHVDHISLHTVEMNEERCKLFSVEIKGCNNESISNERRKVSDHLKSCQKNHIVQKSINSIFQARINLVEESRSEETRYLISTVYQGSEDMSPEMKSLLNNDQLKYQPYVGVALPFDRGGFSPHVFCFLPLPLEKEGQSLTNLPFHVNGSFALDSNRRHMNWPTNDRTEDKDVSLKWNRLMITEVLPTAFVNLMTYMVERDGHKDLIYKALPHPGFVDKKWAILLPNLFKRLFTESIFLTESQQAISFKEAVFSIIDTTKDNFKVHFETRVFDIVKRYCPNFVNIPSDIQDIILSEFKPCAPSIITPKYIHKLLSNDKEGRYKRFSRREKLTLLVFLTIEDDLAYLESFELMPVNSKRVGFKCFKSTDKPSFFLASKEQERVLYGLEDMLLTTSDLEFPEAISIIKTLSQKGLYGVTNITNKGIFQNLLKRSLEISTKKCVGNENRFVLRKKVVTVKWLERLWEYLAENVLDIDSVENLQIFPIFHEDGHILGMQRLTEHYIEKSEYETKLPERIQHVLQTLGIFVLHHIPQCIKKCRQYRDYVHSPNSDGIRHVLQQCLSSSSQVEMANKMNNQCSQEDLLETAIFLTENKLHKPEDFSMFLKHACLFKATESEHGKEHSLCSVNECDKMLPSLQHALPIHLPRKFLAFSQETLQLAESLGVKRLEEMELIEDILREIISTEKYSPQDVQKFMNFFLKYYVFDRSRSSKASVPSLDLASKVRFLYDQQGVPQVANHFFDPTVEDLKILFLSEKAKFANYLETRRDMVENVRKIGLKSAKDVCWEDLLDVAKHVSIMTNPFETQKKSEMLVKFLHRLEDKSIIMMKEELRNIKWVPFKSQRPRGYSPLLSWYGDTKEDEETSVVCTPCEVVDEEYEDIIGSTKYVCIPSISLALRQFSYFIEPNILDVINHWKHVINTLDANETTSAIIQRITNYLIQISENSVVADEVRELKCISIDNAYVEPRQIYMYSNTKENEKVSLKPYRYHLPTTYRNGKFEEFFTDLGCKKYLEAEDLVSVLHEIRESFNDTGVYSFSLVEDLLSQILECRPNPDILSKLILPTNGSDALNELSPIALCVHVEDPFLFDVMFPEEIKVVDRRLSGEIVSALGIKDVLHMLIERGYISKTQIPKDNFNNPYRGKLQACREEHFEISCIYLIIKELERRGCTSIKFVIDERRNQDIQNGQFCRRLAESQGPALWILHNARSDDPEDVVSLLGTISDLPSIFTKHSLTTYDMNGNIFEETKYPSQRGFGIKISLHDETNAWLLKGFPNAFILYQNMCGKKFMDDLEQLSEFETTLFRLPLRRGHVYGDQQTCRFSLENIHRLFQNINRTIGDLLIFAENIVDLEVSFIPENISSPRDIGLKYRARSDILQTTEYINSFVIEKSISVQHLKDNETIIPSEHSATWFITKMQKRIGDSEDTNTSVAVPKDDLFRHEKTQNTIEGFSAYAKLFNIFPLIDKTSLPVHINGTFSQSDVISLGKDPEAVEFNKFLLQTGIANSYILLMEHLSCNSGKSNYLQWPTEDENEFFNSLVHAFYEQFLSGNLKLFVNHEAFEIQQCIFLDFELRQIEDIGDIAQRCFEDLHEDGGKANIDLPFIICKQLEKFMLTDRLPIVKSEFFWKKDFLPSLSTDYWLGRITERNKLIVLAVHRCKEWNLASLLKTTRCIPTTPRGELARPCDLVHLKPESVLHGLFAGEEGRFVQDIDEFKTSQIRGKLFELGMMQDFLRTDVLEEITRSIEILSTIDPTKSVSRYSSLLAYLKSLTTDEYENAISVITPIPWIPIVPSVSPYPSSVKWHGNGKTHCNIKNGYLFEHRYLVGAISNIYIDDRNLDSLLSNRKPPEKKVIENLLRVIESFREGTYSQGYDVLVNEAYSFLSNRIQGGEISQESLQQLRSQKCVWSRQKFVLPSNVCLKFDFGMREESLEPFMYCFDSRSINVKFIPFLYKIGCHECLTIEMLLKILGTLNDEVQRDDQCLLYARSYPDLDKCLGVALAIIETVTKIEISDDQKARMMLPVKDQNKWRMCPIADCVYVSDDILMDSLDDNLNILVDKIDIKTARNLGVPSLNQRLLRDNDELEFEECGQSEPLTTRIKGLLDDYSDGFAIPKELVQNADDAGARKIGFMYDERSNHEYRTGLIDEGMEQCQGSALWVFNDKLFSEKDFRNITKLAGKTKESERSKIGKFGLGFCSVYNLTDVPSFVSGNSIVIFDPHTFHLNKALKNKSNPGIRIRFQDHNKGLLRTMQNQFMPFNGIFGCDFSGADDKSFYFNGTLFRLPLRTVYQAEKGSISNNAYSKKDMIELLKKFASSVGCLMVFTQNIESIEVFRLKDGAKLGQPDLLFEACRRQIGGTGRLDMLDKIAEEYLNNDFSNKKASSVEVEINIRTTQEANDFLGIENKTSSYRWIISTSTGGNETLQMARELEEKGAVPIGCVAISDVHVRSRCLNINKEPFGFEGNNRLFCFLPLPICNLTLSVFVNGCFFVEKNRKSLHLSSSDDEGSHDKKLIWNNTLLGDAICDAYINVISELPIGYHVLENKCSTLYEIWPKFSETPERFRLLTKNFYTAITSFAADKPIFILHNQKMGMNDCIFLDFSLRYEDPIGKDAHDFLLCLATPKLKTVTDMPQVIYKQFIEAECADEIPILTTVEFFSTYFFKNIHSNFWKDKENSRNALVLYALTHFSKNDDLLSLISITDCIPTRPHGLLRRPSELISEVHCGVLKDLFSDADERFIESSVSQQFSDSKIMGVLLKLGLKSDTLPEELLCERAESVIKQGTPEKQLSRCEALLHYIQKHADSDLPYRDLKSIKFLPVQEKPEKWPIKWHSAQEINTEEQRNRQIQFECPENIASHDLKCIVGSVLPILQKHLEVKFSKNYNDSNVFCHLGVKTKDKLSIDDAIGQLRHISETSSNSVEERIMKEICEETYSFIGEYIMENQDVDLSEFKARKIIHAGNKLVKPKECIMELPVDCHPEFYCMKKVWGTTSFSLLQFFRSAGVRRLENKEDEKCLNINDLLDVLKKFEVNIGNSVEENDVILIINLLTSVEYLVKKDRIDLSNEVIERLFAPDVNNIIRKPTDICIDDKYDKLSDELNLHIVHDKMTRGLLSLLKIKTKRAQYISQFDFVVSFGQEEKLTTRIRGILEDHPSEISVFNELLQNADDASATEIIFILDKRMHGTEHIFDDTMKETQGPALCVYNDSSFTEDDIVGISRLGEGSKRFDSSKTGQFGIGFNAVYNVTDVPSILTKGPGTPYGGTLIVFDPHRRYFPGSSQPGIRVPNLEIIEKKYPDVFAAHLQNDQTFKREAGTWFRFPLRDSKMAASSDIKPKTITTDRIEELMSTFVGNAEKSLLFMTTLRNISLFVIGEDGSCVPVLTMSSSLQPDCLLRLKGFKENVKKHMSHIKSDGQSYTEREVITYDLDITENNCIQNRWRIVQNFNAYSGIPDVLIDAIQKDIIRLSPRGGVAFRLKPTQSSLKQAMYKRTKENKPGEHSAFSFLPLSMESTGLPLHVNGHFVLHSSRTSIWEDEDVNRTTLQGQWNHFLLSSVIPCSYVELMKSQVKDIMDSSGETREPLKTYYNMFPEQAKCSNNTWKILVTGMYQMLIDLQIPAMPILSYPLRGTTSIRWVCLYKELANPIYFDNILQEYESRDSKKTNDKVNVSFPLHTWSYHDEEKRRIKALEERRAKALSLGKVFKEIGMKLVDAPLWIRESIVDSKCCVGEKIFYPECIAPITAINFLKSWSSNLKDKCSLDCVDVKVDETIIETVDRAKQMLEYCFHEGDNAGDMYDTPLLVDESNELKLFSIENKLFVTQFSHLLPASRHLFLHKDLVICLNTYREGSCLKELTLKDFAELIHLSLDMTICTESPRTLTTSESDILNESWISDFWDFLQSRAQEENIDRCKQILEKWTFLPSKRANSDRTILYSFEDGHAVLDAESFRRTADDVVGDALVQLRLPKPHSFKKDRNINLMRKFIATSNKPVEVLKCLYYHRSSFDQIENVSRLKILQYFNLKMKSLRSNGGVMEMLREIPLHATINNMLTRLSSFHFIILLTGIDNQMPLDGLSKLMDITNAVFLQDNPSLHDLYSSFLGTRKYNEFQFYIEYVIPNLHSLELNERVAQLTFIRKNLMRDKYNPNEKKSLQTTLQRSRFISCPGNNLVQMALNFYSPHVPLFSKLCDPNELPPPPFHGKEWEQLMILAGMITNAPYQRILEFAQYLETKKEVSGEVEKLSKLVVQHVRIDLADSKCRSFLNKLCSIRFLCPHRVPDYLQNIYPQYNRKLLIAYRNSVLSEGETFGWTTCELLPEYANRISHLSIHDTMPENLGYSIKPSLSDCVSHIHNICHRQQQECFLAYEANTKRETCVIESLMDTIYEFLLQYRTNITGLRRMISESPFIYVSKYDIFLTADQVVLDIEHAREILPYLCKGPERFGKYFDLFRDLGCKDNANAFHFSNVLKFIYNRVGQERCPLMHKELDQVHRALLECFKVLKDGDGSLANLETFYLPSEQDILIKSTNLVFNNRPLYKKRLQNHDAIELSCVKHLGIDGLKKKLMQLPRRIRPILLSDLCSEHLHSFTECNAGSNLMKLQNVFYSLYFIEAILVIANSHNLTIEEKEDIRSSLVSLRIQPVSSLATILHFRNEKIMSSVEEQDLFWTKRSRPIVIYMKNSTERYWKWIDSILTRLVNFLKWCTNNKKIPRDLLKDICHVEDPTEIRSLVAELDASRPDDNPVSWLPDLGSSVPIHFHDLLNNSLRGQSVRFEQGEIAVYEMYDTSIDGNDPNGDAEFIYVKIIRILENDSTDEFFQMYEIYDGRSNANVYSFRLYKMIRHPDPSRKELVVFTDGHEDFTHANRDGIFNEIRKTLARAWRGDRNDFKRIMKRMLLRWHPDKNLSEKEFCTEVTQFILDIVRRLENGEDVFNEEENCSYNRWRERYRHRDFSNWSYGQSSGSAYAFGAGVGSSAKRRRQRFYAYSGPYTYSNASDTHNIPPNPQPESAKRWLQQAKCDLDSANREIERERQGNQRDQYDDSQRPIFNWICYKAHQAAEKALKARVLNIDANKLRGRSFTSHDLLNLAAAFGHDELRQLASEFRDQVVSEHTAMRYPQNFTQGKIPTDVFVEKDAEKAIELAEKIIDIVDSQM</sequence>
<reference evidence="2" key="1">
    <citation type="submission" date="2019-08" db="EMBL/GenBank/DDBJ databases">
        <title>The improved chromosome-level genome for the pearl oyster Pinctada fucata martensii using PacBio sequencing and Hi-C.</title>
        <authorList>
            <person name="Zheng Z."/>
        </authorList>
    </citation>
    <scope>NUCLEOTIDE SEQUENCE</scope>
    <source>
        <strain evidence="2">ZZ-2019</strain>
        <tissue evidence="2">Adductor muscle</tissue>
    </source>
</reference>
<dbReference type="SMART" id="SM00748">
    <property type="entry name" value="HEPN"/>
    <property type="match status" value="1"/>
</dbReference>
<dbReference type="PANTHER" id="PTHR46919">
    <property type="entry name" value="ZINC FINGER, C3HC4 TYPE (RING FINGER) FAMILY PROTEIN"/>
    <property type="match status" value="1"/>
</dbReference>
<dbReference type="InterPro" id="IPR058210">
    <property type="entry name" value="SACS/Nov_dom"/>
</dbReference>
<dbReference type="Gene3D" id="3.30.565.10">
    <property type="entry name" value="Histidine kinase-like ATPase, C-terminal domain"/>
    <property type="match status" value="2"/>
</dbReference>